<name>A0ABT2ZD03_9RHOB</name>
<dbReference type="EMBL" id="JAOWKY010000002">
    <property type="protein sequence ID" value="MCV2869025.1"/>
    <property type="molecule type" value="Genomic_DNA"/>
</dbReference>
<dbReference type="Proteomes" id="UP001652542">
    <property type="component" value="Unassembled WGS sequence"/>
</dbReference>
<proteinExistence type="predicted"/>
<comment type="caution">
    <text evidence="1">The sequence shown here is derived from an EMBL/GenBank/DDBJ whole genome shotgun (WGS) entry which is preliminary data.</text>
</comment>
<accession>A0ABT2ZD03</accession>
<organism evidence="1 2">
    <name type="scientific">Albidovulum marisflavi</name>
    <dbReference type="NCBI Taxonomy" id="2984159"/>
    <lineage>
        <taxon>Bacteria</taxon>
        <taxon>Pseudomonadati</taxon>
        <taxon>Pseudomonadota</taxon>
        <taxon>Alphaproteobacteria</taxon>
        <taxon>Rhodobacterales</taxon>
        <taxon>Paracoccaceae</taxon>
        <taxon>Albidovulum</taxon>
    </lineage>
</organism>
<evidence type="ECO:0000313" key="2">
    <source>
        <dbReference type="Proteomes" id="UP001652542"/>
    </source>
</evidence>
<keyword evidence="2" id="KW-1185">Reference proteome</keyword>
<gene>
    <name evidence="1" type="ORF">OEW28_10340</name>
</gene>
<protein>
    <submittedName>
        <fullName evidence="1">FscB</fullName>
    </submittedName>
</protein>
<sequence length="331" mass="35221">MTHILHLGHQVSDLSGVAGLISTDAVGFDPAYDVNCIKISTTNGTPIPFSARWREPTGDVWLGFRYRAPSTNAAWIAQDGLFLEFSDSQSRQIGMIRTERDDDRYRAMVTGDTNVDGASTFIAATNQTYWIDVKIAVGANITIEFYVDGVLYSTATSANAGGKGRPVHCLWRNLHLFDNFTTATWYYAHIAVLDGVSTIGRRFARRTPDLVATYDGFSGGIEAIKDDDIVTRVASDIAGQRLSFSLAGPTGPVAATTIAGVHVKQLAQLGTAGPTGVAGFLRMGGVDYDAAPGTPSADMASAIYSSWDLNPADSTPWTAATLPAEAGIVSS</sequence>
<dbReference type="RefSeq" id="WP_263734682.1">
    <property type="nucleotide sequence ID" value="NZ_JAOWKY010000002.1"/>
</dbReference>
<evidence type="ECO:0000313" key="1">
    <source>
        <dbReference type="EMBL" id="MCV2869025.1"/>
    </source>
</evidence>
<reference evidence="1 2" key="1">
    <citation type="submission" date="2022-10" db="EMBL/GenBank/DDBJ databases">
        <title>Defluviimonas sp. nov., isolated from ocean surface water.</title>
        <authorList>
            <person name="He W."/>
            <person name="Wang L."/>
            <person name="Zhang D.-F."/>
        </authorList>
    </citation>
    <scope>NUCLEOTIDE SEQUENCE [LARGE SCALE GENOMIC DNA]</scope>
    <source>
        <strain evidence="1 2">WL0002</strain>
    </source>
</reference>